<keyword evidence="3" id="KW-1185">Reference proteome</keyword>
<evidence type="ECO:0000259" key="1">
    <source>
        <dbReference type="Pfam" id="PF07883"/>
    </source>
</evidence>
<dbReference type="AlphaFoldDB" id="A0A2U8GL86"/>
<name>A0A2U8GL86_9RHOO</name>
<dbReference type="RefSeq" id="WP_108947621.1">
    <property type="nucleotide sequence ID" value="NZ_CP022187.1"/>
</dbReference>
<dbReference type="InterPro" id="IPR014710">
    <property type="entry name" value="RmlC-like_jellyroll"/>
</dbReference>
<dbReference type="Pfam" id="PF07883">
    <property type="entry name" value="Cupin_2"/>
    <property type="match status" value="1"/>
</dbReference>
<dbReference type="InterPro" id="IPR013096">
    <property type="entry name" value="Cupin_2"/>
</dbReference>
<sequence>MKYGYSEARPYITKDGSTIRELMHPDVHGNKAQSLAEATVPAGTRTQLHRHALTEELYHITSGTGRMQLGDARFDVAAGDTVCIPPGTPHCIEALGDAPLKLLCCCAPAYAHEDTELLEPGAS</sequence>
<proteinExistence type="predicted"/>
<dbReference type="CDD" id="cd02214">
    <property type="entry name" value="cupin_MJ1618"/>
    <property type="match status" value="1"/>
</dbReference>
<organism evidence="2 3">
    <name type="scientific">Parazoarcus communis</name>
    <dbReference type="NCBI Taxonomy" id="41977"/>
    <lineage>
        <taxon>Bacteria</taxon>
        <taxon>Pseudomonadati</taxon>
        <taxon>Pseudomonadota</taxon>
        <taxon>Betaproteobacteria</taxon>
        <taxon>Rhodocyclales</taxon>
        <taxon>Zoogloeaceae</taxon>
        <taxon>Parazoarcus</taxon>
    </lineage>
</organism>
<dbReference type="Proteomes" id="UP000244930">
    <property type="component" value="Chromosome"/>
</dbReference>
<dbReference type="InterPro" id="IPR011051">
    <property type="entry name" value="RmlC_Cupin_sf"/>
</dbReference>
<evidence type="ECO:0000313" key="2">
    <source>
        <dbReference type="EMBL" id="AWI73913.1"/>
    </source>
</evidence>
<dbReference type="InterPro" id="IPR052044">
    <property type="entry name" value="PKS_Associated_Protein"/>
</dbReference>
<protein>
    <recommendedName>
        <fullName evidence="1">Cupin type-2 domain-containing protein</fullName>
    </recommendedName>
</protein>
<dbReference type="PANTHER" id="PTHR36114:SF4">
    <property type="entry name" value="CUPIN 2 CONSERVED BARREL DOMAIN-CONTAINING PROTEIN"/>
    <property type="match status" value="1"/>
</dbReference>
<accession>A0A2U8GL86</accession>
<gene>
    <name evidence="2" type="ORF">CEW83_00660</name>
</gene>
<dbReference type="SUPFAM" id="SSF51182">
    <property type="entry name" value="RmlC-like cupins"/>
    <property type="match status" value="1"/>
</dbReference>
<dbReference type="KEGG" id="acom:CEW83_00660"/>
<reference evidence="2 3" key="1">
    <citation type="submission" date="2017-06" db="EMBL/GenBank/DDBJ databases">
        <title>Azoarcus.</title>
        <authorList>
            <person name="Woo J.-H."/>
            <person name="Kim H.-S."/>
        </authorList>
    </citation>
    <scope>NUCLEOTIDE SEQUENCE [LARGE SCALE GENOMIC DNA]</scope>
    <source>
        <strain evidence="2 3">TSPY31</strain>
    </source>
</reference>
<dbReference type="PANTHER" id="PTHR36114">
    <property type="entry name" value="16.7 KDA PROTEIN IN WHIE LOCUS"/>
    <property type="match status" value="1"/>
</dbReference>
<dbReference type="EMBL" id="CP022187">
    <property type="protein sequence ID" value="AWI73913.1"/>
    <property type="molecule type" value="Genomic_DNA"/>
</dbReference>
<evidence type="ECO:0000313" key="3">
    <source>
        <dbReference type="Proteomes" id="UP000244930"/>
    </source>
</evidence>
<dbReference type="Gene3D" id="2.60.120.10">
    <property type="entry name" value="Jelly Rolls"/>
    <property type="match status" value="1"/>
</dbReference>
<feature type="domain" description="Cupin type-2" evidence="1">
    <location>
        <begin position="38"/>
        <end position="104"/>
    </location>
</feature>